<keyword evidence="1" id="KW-0812">Transmembrane</keyword>
<name>A0ABD4DRA5_ELIMR</name>
<dbReference type="EMBL" id="LNOI01000001">
    <property type="protein sequence ID" value="KUY20854.1"/>
    <property type="molecule type" value="Genomic_DNA"/>
</dbReference>
<keyword evidence="1" id="KW-0472">Membrane</keyword>
<dbReference type="Proteomes" id="UP000064412">
    <property type="component" value="Unassembled WGS sequence"/>
</dbReference>
<reference evidence="2 3" key="1">
    <citation type="submission" date="2015-11" db="EMBL/GenBank/DDBJ databases">
        <authorList>
            <person name="Nicholson A.C."/>
            <person name="Humrighouse B.W."/>
            <person name="Graziano J."/>
            <person name="Lasker B."/>
            <person name="Whitney A.M."/>
            <person name="Mcquiston J.R."/>
        </authorList>
    </citation>
    <scope>NUCLEOTIDE SEQUENCE [LARGE SCALE GENOMIC DNA]</scope>
    <source>
        <strain evidence="2 3">G4071</strain>
    </source>
</reference>
<accession>A0ABD4DRA5</accession>
<feature type="transmembrane region" description="Helical" evidence="1">
    <location>
        <begin position="12"/>
        <end position="29"/>
    </location>
</feature>
<keyword evidence="1" id="KW-1133">Transmembrane helix</keyword>
<protein>
    <submittedName>
        <fullName evidence="2">Uncharacterized protein</fullName>
    </submittedName>
</protein>
<gene>
    <name evidence="2" type="ORF">ATB95_08130</name>
</gene>
<dbReference type="AlphaFoldDB" id="A0ABD4DRA5"/>
<proteinExistence type="predicted"/>
<evidence type="ECO:0000313" key="2">
    <source>
        <dbReference type="EMBL" id="KUY20854.1"/>
    </source>
</evidence>
<organism evidence="2 3">
    <name type="scientific">Elizabethkingia miricola</name>
    <name type="common">Chryseobacterium miricola</name>
    <dbReference type="NCBI Taxonomy" id="172045"/>
    <lineage>
        <taxon>Bacteria</taxon>
        <taxon>Pseudomonadati</taxon>
        <taxon>Bacteroidota</taxon>
        <taxon>Flavobacteriia</taxon>
        <taxon>Flavobacteriales</taxon>
        <taxon>Weeksellaceae</taxon>
        <taxon>Elizabethkingia</taxon>
    </lineage>
</organism>
<comment type="caution">
    <text evidence="2">The sequence shown here is derived from an EMBL/GenBank/DDBJ whole genome shotgun (WGS) entry which is preliminary data.</text>
</comment>
<evidence type="ECO:0000256" key="1">
    <source>
        <dbReference type="SAM" id="Phobius"/>
    </source>
</evidence>
<evidence type="ECO:0000313" key="3">
    <source>
        <dbReference type="Proteomes" id="UP000064412"/>
    </source>
</evidence>
<dbReference type="RefSeq" id="WP_059344491.1">
    <property type="nucleotide sequence ID" value="NZ_FTQX01000009.1"/>
</dbReference>
<sequence>MDNLDFLKNFDFWAVIVAAASLLWTAITSRKLNKQQKELNEQQSIINKYLIKSNKEDEVNKKKASLSIKTFDNSKSDTIRVSNSGPSTAYNIVIDWQEIKNEDSGIYINEDGKLPFMNLNKDEYFDMFAFLAEGRIKTPKIIIRWEDEYSKNNTKEVTLTFG</sequence>